<dbReference type="EMBL" id="MCIA01000023">
    <property type="protein sequence ID" value="RKD31157.1"/>
    <property type="molecule type" value="Genomic_DNA"/>
</dbReference>
<comment type="caution">
    <text evidence="3">The sequence shown here is derived from an EMBL/GenBank/DDBJ whole genome shotgun (WGS) entry which is preliminary data.</text>
</comment>
<reference evidence="3 4" key="1">
    <citation type="submission" date="2016-08" db="EMBL/GenBank/DDBJ databases">
        <title>A new outlook on sporulation: Clostridium algidixylanolyticum.</title>
        <authorList>
            <person name="Poppleton D.I."/>
            <person name="Gribaldo S."/>
        </authorList>
    </citation>
    <scope>NUCLEOTIDE SEQUENCE [LARGE SCALE GENOMIC DNA]</scope>
    <source>
        <strain evidence="3 4">SPL73</strain>
    </source>
</reference>
<dbReference type="SMART" id="SM00842">
    <property type="entry name" value="FtsA"/>
    <property type="match status" value="1"/>
</dbReference>
<feature type="domain" description="SHS2" evidence="2">
    <location>
        <begin position="17"/>
        <end position="215"/>
    </location>
</feature>
<dbReference type="RefSeq" id="WP_120197375.1">
    <property type="nucleotide sequence ID" value="NZ_MCIA01000023.1"/>
</dbReference>
<dbReference type="PANTHER" id="PTHR32432">
    <property type="entry name" value="CELL DIVISION PROTEIN FTSA-RELATED"/>
    <property type="match status" value="1"/>
</dbReference>
<dbReference type="InterPro" id="IPR003494">
    <property type="entry name" value="SHS2_FtsA"/>
</dbReference>
<sequence length="674" mass="74929">MDNRNSILTDTLPDQAIFALDIGTRSIIGMVGMPDGERIHIVAIERAEHTKRAMIDGQIEDIEQVAKIAGQVKDRLERKLGCKLQKVCVAAAGRALRTESITFEMELSRAQKIDAESVSRLEAGAISEAEKLFMNREGKDSDRQFYLVGYTVSRYYLDNYVISNLIDHHGKVLKADIIATFLPTEVVESLYSAMHKINLEVASLTLEPIAAINAAIPQNIRLLNLAMVDIGAGTSDIAVCRDGSVTGYTMAILAGDEITESVMKEYLVDFDTAEKIKAEIDEKEEIQFTDILGFEQTITRDSIFQSIKEASSRLCEEISEKILEINGGMPSAVFLAGGGSRLSGLKEGIVEHLKIDTKRVAIAGNNFKINAFSEEYDLENPEYATPLGIVISAGFNIINDSYRVILNDRPAKIFRTGSFTVMDVLMMNGYNYQDMIGRSGQNIVVSVNGKRTIFYGEKAEPSVLKLNGEEAQLSDPVNSEDWIVFVPAISGKSASAKLSDITELSPNKLIMVNDKKVVSNVAIKPGDNIIIEEIVMESDLYLDEEEAEEFIDSYESEEQDEIPARHVETISKPLNGIHLAPAEMRVASIDLDPFSETQKKQQEIRGDLTVFLNDKPLILPPKPDNQPYYLMDVLEYSGLDFKNLTRQVMLEINGESGAFQQELHSRDNIRIYQI</sequence>
<dbReference type="PANTHER" id="PTHR32432:SF3">
    <property type="entry name" value="ETHANOLAMINE UTILIZATION PROTEIN EUTJ"/>
    <property type="match status" value="1"/>
</dbReference>
<keyword evidence="3" id="KW-0132">Cell division</keyword>
<dbReference type="InterPro" id="IPR050696">
    <property type="entry name" value="FtsA/MreB"/>
</dbReference>
<name>A0A419T113_9FIRM</name>
<dbReference type="GO" id="GO:0003723">
    <property type="term" value="F:RNA binding"/>
    <property type="evidence" value="ECO:0007669"/>
    <property type="project" value="UniProtKB-KW"/>
</dbReference>
<dbReference type="SUPFAM" id="SSF53067">
    <property type="entry name" value="Actin-like ATPase domain"/>
    <property type="match status" value="2"/>
</dbReference>
<proteinExistence type="predicted"/>
<evidence type="ECO:0000256" key="1">
    <source>
        <dbReference type="PROSITE-ProRule" id="PRU00182"/>
    </source>
</evidence>
<keyword evidence="4" id="KW-1185">Reference proteome</keyword>
<dbReference type="AlphaFoldDB" id="A0A419T113"/>
<evidence type="ECO:0000259" key="2">
    <source>
        <dbReference type="SMART" id="SM00842"/>
    </source>
</evidence>
<keyword evidence="1" id="KW-0694">RNA-binding</keyword>
<gene>
    <name evidence="3" type="ORF">BET01_04730</name>
</gene>
<dbReference type="OrthoDB" id="9768127at2"/>
<organism evidence="3 4">
    <name type="scientific">Lacrimispora algidixylanolytica</name>
    <dbReference type="NCBI Taxonomy" id="94868"/>
    <lineage>
        <taxon>Bacteria</taxon>
        <taxon>Bacillati</taxon>
        <taxon>Bacillota</taxon>
        <taxon>Clostridia</taxon>
        <taxon>Lachnospirales</taxon>
        <taxon>Lachnospiraceae</taxon>
        <taxon>Lacrimispora</taxon>
    </lineage>
</organism>
<accession>A0A419T113</accession>
<dbReference type="Pfam" id="PF11104">
    <property type="entry name" value="PilM_2"/>
    <property type="match status" value="1"/>
</dbReference>
<protein>
    <submittedName>
        <fullName evidence="3">Cell division protein FtsA</fullName>
    </submittedName>
</protein>
<dbReference type="InterPro" id="IPR005883">
    <property type="entry name" value="PilM"/>
</dbReference>
<dbReference type="InterPro" id="IPR043129">
    <property type="entry name" value="ATPase_NBD"/>
</dbReference>
<evidence type="ECO:0000313" key="3">
    <source>
        <dbReference type="EMBL" id="RKD31157.1"/>
    </source>
</evidence>
<dbReference type="Gene3D" id="3.30.420.40">
    <property type="match status" value="2"/>
</dbReference>
<dbReference type="GO" id="GO:0051301">
    <property type="term" value="P:cell division"/>
    <property type="evidence" value="ECO:0007669"/>
    <property type="project" value="UniProtKB-KW"/>
</dbReference>
<dbReference type="PROSITE" id="PS50889">
    <property type="entry name" value="S4"/>
    <property type="match status" value="1"/>
</dbReference>
<dbReference type="Proteomes" id="UP000284277">
    <property type="component" value="Unassembled WGS sequence"/>
</dbReference>
<evidence type="ECO:0000313" key="4">
    <source>
        <dbReference type="Proteomes" id="UP000284277"/>
    </source>
</evidence>
<dbReference type="CDD" id="cd24004">
    <property type="entry name" value="ASKHA_NBD_PilM-like"/>
    <property type="match status" value="1"/>
</dbReference>
<keyword evidence="3" id="KW-0131">Cell cycle</keyword>